<proteinExistence type="predicted"/>
<dbReference type="EMBL" id="JANPWB010000008">
    <property type="protein sequence ID" value="KAJ1159710.1"/>
    <property type="molecule type" value="Genomic_DNA"/>
</dbReference>
<evidence type="ECO:0000313" key="3">
    <source>
        <dbReference type="Proteomes" id="UP001066276"/>
    </source>
</evidence>
<name>A0AAV7S8W7_PLEWA</name>
<keyword evidence="3" id="KW-1185">Reference proteome</keyword>
<protein>
    <submittedName>
        <fullName evidence="2">Uncharacterized protein</fullName>
    </submittedName>
</protein>
<evidence type="ECO:0000313" key="2">
    <source>
        <dbReference type="EMBL" id="KAJ1159710.1"/>
    </source>
</evidence>
<accession>A0AAV7S8W7</accession>
<gene>
    <name evidence="2" type="ORF">NDU88_000215</name>
</gene>
<reference evidence="2" key="1">
    <citation type="journal article" date="2022" name="bioRxiv">
        <title>Sequencing and chromosome-scale assembly of the giantPleurodeles waltlgenome.</title>
        <authorList>
            <person name="Brown T."/>
            <person name="Elewa A."/>
            <person name="Iarovenko S."/>
            <person name="Subramanian E."/>
            <person name="Araus A.J."/>
            <person name="Petzold A."/>
            <person name="Susuki M."/>
            <person name="Suzuki K.-i.T."/>
            <person name="Hayashi T."/>
            <person name="Toyoda A."/>
            <person name="Oliveira C."/>
            <person name="Osipova E."/>
            <person name="Leigh N.D."/>
            <person name="Simon A."/>
            <person name="Yun M.H."/>
        </authorList>
    </citation>
    <scope>NUCLEOTIDE SEQUENCE</scope>
    <source>
        <strain evidence="2">20211129_DDA</strain>
        <tissue evidence="2">Liver</tissue>
    </source>
</reference>
<dbReference type="Proteomes" id="UP001066276">
    <property type="component" value="Chromosome 4_2"/>
</dbReference>
<keyword evidence="1" id="KW-0175">Coiled coil</keyword>
<sequence>MIIALFEEIKKGFAVSEANQGHIREACEILETFYDSLAKRTQVLEESVGVMKEELRKNNQEIQLLKLNEQEMQDRLERLENAARRNHLEIP</sequence>
<feature type="coiled-coil region" evidence="1">
    <location>
        <begin position="50"/>
        <end position="89"/>
    </location>
</feature>
<dbReference type="AlphaFoldDB" id="A0AAV7S8W7"/>
<organism evidence="2 3">
    <name type="scientific">Pleurodeles waltl</name>
    <name type="common">Iberian ribbed newt</name>
    <dbReference type="NCBI Taxonomy" id="8319"/>
    <lineage>
        <taxon>Eukaryota</taxon>
        <taxon>Metazoa</taxon>
        <taxon>Chordata</taxon>
        <taxon>Craniata</taxon>
        <taxon>Vertebrata</taxon>
        <taxon>Euteleostomi</taxon>
        <taxon>Amphibia</taxon>
        <taxon>Batrachia</taxon>
        <taxon>Caudata</taxon>
        <taxon>Salamandroidea</taxon>
        <taxon>Salamandridae</taxon>
        <taxon>Pleurodelinae</taxon>
        <taxon>Pleurodeles</taxon>
    </lineage>
</organism>
<evidence type="ECO:0000256" key="1">
    <source>
        <dbReference type="SAM" id="Coils"/>
    </source>
</evidence>
<comment type="caution">
    <text evidence="2">The sequence shown here is derived from an EMBL/GenBank/DDBJ whole genome shotgun (WGS) entry which is preliminary data.</text>
</comment>